<evidence type="ECO:0000256" key="1">
    <source>
        <dbReference type="SAM" id="MobiDB-lite"/>
    </source>
</evidence>
<name>A0A2W7NBQ3_9RHOB</name>
<feature type="region of interest" description="Disordered" evidence="1">
    <location>
        <begin position="1"/>
        <end position="20"/>
    </location>
</feature>
<proteinExistence type="predicted"/>
<comment type="caution">
    <text evidence="3">The sequence shown here is derived from an EMBL/GenBank/DDBJ whole genome shotgun (WGS) entry which is preliminary data.</text>
</comment>
<dbReference type="AlphaFoldDB" id="A0A2W7NBQ3"/>
<dbReference type="Pfam" id="PF04403">
    <property type="entry name" value="PqiA"/>
    <property type="match status" value="1"/>
</dbReference>
<sequence>MRIVARPSARLSDATGGHGITDARQTDEIEDLIACPQCDALYVARTPENNMRVVCSRCHTVLIAPRQGAFLRVIALAVTVTILMVGATFFPFLQVHVQGLSNSASVFDAALAFMDGGWMLALSVATAALIVFIPVLRSLLVIYVLTPLAFNRRALPGARRAFRWAEDLRPWSMAEIFVIGCAVALVKVADLAQVDYGPAFWMFAALVVVTVFQDGMMDRWTIWRSLDASRPRR</sequence>
<organism evidence="3 4">
    <name type="scientific">Palleronia aestuarii</name>
    <dbReference type="NCBI Taxonomy" id="568105"/>
    <lineage>
        <taxon>Bacteria</taxon>
        <taxon>Pseudomonadati</taxon>
        <taxon>Pseudomonadota</taxon>
        <taxon>Alphaproteobacteria</taxon>
        <taxon>Rhodobacterales</taxon>
        <taxon>Roseobacteraceae</taxon>
        <taxon>Palleronia</taxon>
    </lineage>
</organism>
<feature type="transmembrane region" description="Helical" evidence="2">
    <location>
        <begin position="171"/>
        <end position="192"/>
    </location>
</feature>
<evidence type="ECO:0000313" key="4">
    <source>
        <dbReference type="Proteomes" id="UP000248916"/>
    </source>
</evidence>
<evidence type="ECO:0000256" key="2">
    <source>
        <dbReference type="SAM" id="Phobius"/>
    </source>
</evidence>
<dbReference type="Proteomes" id="UP000248916">
    <property type="component" value="Unassembled WGS sequence"/>
</dbReference>
<feature type="transmembrane region" description="Helical" evidence="2">
    <location>
        <begin position="117"/>
        <end position="150"/>
    </location>
</feature>
<reference evidence="3 4" key="1">
    <citation type="submission" date="2018-06" db="EMBL/GenBank/DDBJ databases">
        <title>Genomic Encyclopedia of Archaeal and Bacterial Type Strains, Phase II (KMG-II): from individual species to whole genera.</title>
        <authorList>
            <person name="Goeker M."/>
        </authorList>
    </citation>
    <scope>NUCLEOTIDE SEQUENCE [LARGE SCALE GENOMIC DNA]</scope>
    <source>
        <strain evidence="3 4">DSM 22009</strain>
    </source>
</reference>
<protein>
    <submittedName>
        <fullName evidence="3">Paraquat-inducible protein A</fullName>
    </submittedName>
</protein>
<dbReference type="EMBL" id="QKZL01000004">
    <property type="protein sequence ID" value="PZX17781.1"/>
    <property type="molecule type" value="Genomic_DNA"/>
</dbReference>
<evidence type="ECO:0000313" key="3">
    <source>
        <dbReference type="EMBL" id="PZX17781.1"/>
    </source>
</evidence>
<gene>
    <name evidence="3" type="ORF">LX81_01510</name>
</gene>
<keyword evidence="2" id="KW-0472">Membrane</keyword>
<keyword evidence="2" id="KW-0812">Transmembrane</keyword>
<feature type="transmembrane region" description="Helical" evidence="2">
    <location>
        <begin position="73"/>
        <end position="97"/>
    </location>
</feature>
<dbReference type="InterPro" id="IPR007498">
    <property type="entry name" value="PqiA-like"/>
</dbReference>
<keyword evidence="2" id="KW-1133">Transmembrane helix</keyword>
<accession>A0A2W7NBQ3</accession>
<keyword evidence="4" id="KW-1185">Reference proteome</keyword>
<feature type="transmembrane region" description="Helical" evidence="2">
    <location>
        <begin position="198"/>
        <end position="216"/>
    </location>
</feature>